<dbReference type="GO" id="GO:0043565">
    <property type="term" value="F:sequence-specific DNA binding"/>
    <property type="evidence" value="ECO:0007669"/>
    <property type="project" value="InterPro"/>
</dbReference>
<dbReference type="PANTHER" id="PTHR43280:SF32">
    <property type="entry name" value="TRANSCRIPTIONAL REGULATORY PROTEIN"/>
    <property type="match status" value="1"/>
</dbReference>
<evidence type="ECO:0000259" key="4">
    <source>
        <dbReference type="PROSITE" id="PS01124"/>
    </source>
</evidence>
<evidence type="ECO:0000313" key="6">
    <source>
        <dbReference type="Proteomes" id="UP001164653"/>
    </source>
</evidence>
<evidence type="ECO:0000256" key="1">
    <source>
        <dbReference type="ARBA" id="ARBA00023015"/>
    </source>
</evidence>
<dbReference type="InterPro" id="IPR014710">
    <property type="entry name" value="RmlC-like_jellyroll"/>
</dbReference>
<evidence type="ECO:0000256" key="2">
    <source>
        <dbReference type="ARBA" id="ARBA00023125"/>
    </source>
</evidence>
<protein>
    <submittedName>
        <fullName evidence="5">AraC family transcriptional regulator</fullName>
    </submittedName>
</protein>
<dbReference type="RefSeq" id="WP_244823726.1">
    <property type="nucleotide sequence ID" value="NZ_CP112998.1"/>
</dbReference>
<proteinExistence type="predicted"/>
<evidence type="ECO:0000256" key="3">
    <source>
        <dbReference type="ARBA" id="ARBA00023163"/>
    </source>
</evidence>
<dbReference type="Pfam" id="PF02311">
    <property type="entry name" value="AraC_binding"/>
    <property type="match status" value="1"/>
</dbReference>
<dbReference type="InterPro" id="IPR003313">
    <property type="entry name" value="AraC-bd"/>
</dbReference>
<dbReference type="SMART" id="SM00342">
    <property type="entry name" value="HTH_ARAC"/>
    <property type="match status" value="1"/>
</dbReference>
<reference evidence="5" key="1">
    <citation type="submission" date="2022-11" db="EMBL/GenBank/DDBJ databases">
        <title>Dyadobacter pollutisoli sp. nov., isolated from plastic dumped soil.</title>
        <authorList>
            <person name="Kim J.M."/>
            <person name="Kim K.R."/>
            <person name="Lee J.K."/>
            <person name="Hao L."/>
            <person name="Jeon C.O."/>
        </authorList>
    </citation>
    <scope>NUCLEOTIDE SEQUENCE</scope>
    <source>
        <strain evidence="5">U1</strain>
    </source>
</reference>
<sequence>MQQSKIPRLEIEVFEQTNFQMPLLKVEPYLPEETYFSIKNRKDYPANAYISPNRRNFYKVMHVTEGTGVLTIGLYQYLLGPGMIAFIHPDEIISWHSAGPNAEGHFCLIHPNFFDNTAHMLNLFRTYTYFQPEKAVIQLNDDQSEQINQYFELIFREDRGTNEDKKQAIFLHLQLILLEAQRAGKNLPDVGVSESYSYVHGFLSLLESAFQIQNPSDLVKTKTAAEFADQLNVHPNYLNALVKNQTGKTLREHIQERMLYEAKVLLKHTDWDIQSISGALGFAEQASFTTFFHRKEKISPSIFRNSFGSAIHI</sequence>
<dbReference type="InterPro" id="IPR009057">
    <property type="entry name" value="Homeodomain-like_sf"/>
</dbReference>
<dbReference type="PANTHER" id="PTHR43280">
    <property type="entry name" value="ARAC-FAMILY TRANSCRIPTIONAL REGULATOR"/>
    <property type="match status" value="1"/>
</dbReference>
<dbReference type="Proteomes" id="UP001164653">
    <property type="component" value="Chromosome"/>
</dbReference>
<dbReference type="Pfam" id="PF12833">
    <property type="entry name" value="HTH_18"/>
    <property type="match status" value="1"/>
</dbReference>
<keyword evidence="2" id="KW-0238">DNA-binding</keyword>
<dbReference type="InterPro" id="IPR037923">
    <property type="entry name" value="HTH-like"/>
</dbReference>
<dbReference type="PROSITE" id="PS01124">
    <property type="entry name" value="HTH_ARAC_FAMILY_2"/>
    <property type="match status" value="1"/>
</dbReference>
<organism evidence="5 6">
    <name type="scientific">Dyadobacter pollutisoli</name>
    <dbReference type="NCBI Taxonomy" id="2910158"/>
    <lineage>
        <taxon>Bacteria</taxon>
        <taxon>Pseudomonadati</taxon>
        <taxon>Bacteroidota</taxon>
        <taxon>Cytophagia</taxon>
        <taxon>Cytophagales</taxon>
        <taxon>Spirosomataceae</taxon>
        <taxon>Dyadobacter</taxon>
    </lineage>
</organism>
<dbReference type="SUPFAM" id="SSF51215">
    <property type="entry name" value="Regulatory protein AraC"/>
    <property type="match status" value="1"/>
</dbReference>
<evidence type="ECO:0000313" key="5">
    <source>
        <dbReference type="EMBL" id="WAC10132.1"/>
    </source>
</evidence>
<accession>A0A9E8N7V1</accession>
<keyword evidence="1" id="KW-0805">Transcription regulation</keyword>
<feature type="domain" description="HTH araC/xylS-type" evidence="4">
    <location>
        <begin position="200"/>
        <end position="306"/>
    </location>
</feature>
<dbReference type="EMBL" id="CP112998">
    <property type="protein sequence ID" value="WAC10132.1"/>
    <property type="molecule type" value="Genomic_DNA"/>
</dbReference>
<dbReference type="KEGG" id="dpf:ON006_20510"/>
<gene>
    <name evidence="5" type="ORF">ON006_20510</name>
</gene>
<dbReference type="SUPFAM" id="SSF46689">
    <property type="entry name" value="Homeodomain-like"/>
    <property type="match status" value="1"/>
</dbReference>
<keyword evidence="3" id="KW-0804">Transcription</keyword>
<keyword evidence="6" id="KW-1185">Reference proteome</keyword>
<dbReference type="AlphaFoldDB" id="A0A9E8N7V1"/>
<dbReference type="InterPro" id="IPR018060">
    <property type="entry name" value="HTH_AraC"/>
</dbReference>
<dbReference type="Gene3D" id="2.60.120.10">
    <property type="entry name" value="Jelly Rolls"/>
    <property type="match status" value="1"/>
</dbReference>
<dbReference type="Gene3D" id="1.10.10.60">
    <property type="entry name" value="Homeodomain-like"/>
    <property type="match status" value="1"/>
</dbReference>
<dbReference type="GO" id="GO:0003700">
    <property type="term" value="F:DNA-binding transcription factor activity"/>
    <property type="evidence" value="ECO:0007669"/>
    <property type="project" value="InterPro"/>
</dbReference>
<name>A0A9E8N7V1_9BACT</name>